<reference evidence="3" key="1">
    <citation type="submission" date="2020-05" db="EMBL/GenBank/DDBJ databases">
        <title>WGS assembly of Panicum virgatum.</title>
        <authorList>
            <person name="Lovell J.T."/>
            <person name="Jenkins J."/>
            <person name="Shu S."/>
            <person name="Juenger T.E."/>
            <person name="Schmutz J."/>
        </authorList>
    </citation>
    <scope>NUCLEOTIDE SEQUENCE</scope>
    <source>
        <strain evidence="3">AP13</strain>
    </source>
</reference>
<dbReference type="InterPro" id="IPR029466">
    <property type="entry name" value="NAM-associated_C"/>
</dbReference>
<accession>A0A8T0TBE2</accession>
<organism evidence="3 4">
    <name type="scientific">Panicum virgatum</name>
    <name type="common">Blackwell switchgrass</name>
    <dbReference type="NCBI Taxonomy" id="38727"/>
    <lineage>
        <taxon>Eukaryota</taxon>
        <taxon>Viridiplantae</taxon>
        <taxon>Streptophyta</taxon>
        <taxon>Embryophyta</taxon>
        <taxon>Tracheophyta</taxon>
        <taxon>Spermatophyta</taxon>
        <taxon>Magnoliopsida</taxon>
        <taxon>Liliopsida</taxon>
        <taxon>Poales</taxon>
        <taxon>Poaceae</taxon>
        <taxon>PACMAD clade</taxon>
        <taxon>Panicoideae</taxon>
        <taxon>Panicodae</taxon>
        <taxon>Paniceae</taxon>
        <taxon>Panicinae</taxon>
        <taxon>Panicum</taxon>
        <taxon>Panicum sect. Hiantes</taxon>
    </lineage>
</organism>
<proteinExistence type="predicted"/>
<evidence type="ECO:0000259" key="2">
    <source>
        <dbReference type="Pfam" id="PF14303"/>
    </source>
</evidence>
<keyword evidence="4" id="KW-1185">Reference proteome</keyword>
<dbReference type="AlphaFoldDB" id="A0A8T0TBE2"/>
<feature type="region of interest" description="Disordered" evidence="1">
    <location>
        <begin position="1"/>
        <end position="27"/>
    </location>
</feature>
<dbReference type="PANTHER" id="PTHR45224">
    <property type="entry name" value="OS01G0527900 PROTEIN-RELATED"/>
    <property type="match status" value="1"/>
</dbReference>
<evidence type="ECO:0000313" key="3">
    <source>
        <dbReference type="EMBL" id="KAG2605796.1"/>
    </source>
</evidence>
<feature type="domain" description="No apical meristem-associated C-terminal" evidence="2">
    <location>
        <begin position="241"/>
        <end position="388"/>
    </location>
</feature>
<comment type="caution">
    <text evidence="3">The sequence shown here is derived from an EMBL/GenBank/DDBJ whole genome shotgun (WGS) entry which is preliminary data.</text>
</comment>
<dbReference type="PANTHER" id="PTHR45224:SF16">
    <property type="entry name" value="OS01G0527900 PROTEIN"/>
    <property type="match status" value="1"/>
</dbReference>
<feature type="compositionally biased region" description="Polar residues" evidence="1">
    <location>
        <begin position="126"/>
        <end position="146"/>
    </location>
</feature>
<dbReference type="EMBL" id="CM029044">
    <property type="protein sequence ID" value="KAG2605796.1"/>
    <property type="molecule type" value="Genomic_DNA"/>
</dbReference>
<sequence>MSRSSKRTCAPALMEIPPPRAQPVSPQGHPLVPPAGIPSLLEAGAWCPPCPRPEQSMAPFSVPYWLPGRQHPGMAAQGPWWPPANLGAPAVPTPSTENAQEPDLQAWGSYSTLPGGFVNLLKKDTPSPTQGVIHGSSSQPINVGDDTNNGACTRTEKRFAWLNNSNDPIQANYKKNDQYWKDRVRTTKQVKDHFARFKKRVAWFCGSWKEANAMWASGESDVELMNRALASYDKDHEIDGPFMFKHCWDVLRKEPKWDAYLERLEDLEPENRKLSVDEDVGQHFFLDDARDERPIGGKKAKEQLKRKRKDQACVVDLEDQILKFVEAQNTTNEGRKEMLETQKRVSSEKLESRKLAYLAAKEHKESAMLETYRSLMMQDTTMMPEDVRAEHVLALRCLRKKLFDKDE</sequence>
<protein>
    <recommendedName>
        <fullName evidence="2">No apical meristem-associated C-terminal domain-containing protein</fullName>
    </recommendedName>
</protein>
<evidence type="ECO:0000313" key="4">
    <source>
        <dbReference type="Proteomes" id="UP000823388"/>
    </source>
</evidence>
<dbReference type="Pfam" id="PF14303">
    <property type="entry name" value="NAM-associated"/>
    <property type="match status" value="1"/>
</dbReference>
<evidence type="ECO:0000256" key="1">
    <source>
        <dbReference type="SAM" id="MobiDB-lite"/>
    </source>
</evidence>
<feature type="region of interest" description="Disordered" evidence="1">
    <location>
        <begin position="125"/>
        <end position="146"/>
    </location>
</feature>
<dbReference type="Proteomes" id="UP000823388">
    <property type="component" value="Chromosome 4N"/>
</dbReference>
<name>A0A8T0TBE2_PANVG</name>
<gene>
    <name evidence="3" type="ORF">PVAP13_4NG229600</name>
</gene>